<dbReference type="PANTHER" id="PTHR22762">
    <property type="entry name" value="ALPHA-GLUCOSIDASE"/>
    <property type="match status" value="1"/>
</dbReference>
<gene>
    <name evidence="14" type="ORF">HK097_007890</name>
</gene>
<reference evidence="14" key="1">
    <citation type="submission" date="2020-05" db="EMBL/GenBank/DDBJ databases">
        <title>Phylogenomic resolution of chytrid fungi.</title>
        <authorList>
            <person name="Stajich J.E."/>
            <person name="Amses K."/>
            <person name="Simmons R."/>
            <person name="Seto K."/>
            <person name="Myers J."/>
            <person name="Bonds A."/>
            <person name="Quandt C.A."/>
            <person name="Barry K."/>
            <person name="Liu P."/>
            <person name="Grigoriev I."/>
            <person name="Longcore J.E."/>
            <person name="James T.Y."/>
        </authorList>
    </citation>
    <scope>NUCLEOTIDE SEQUENCE</scope>
    <source>
        <strain evidence="14">JEL0318</strain>
    </source>
</reference>
<evidence type="ECO:0000256" key="7">
    <source>
        <dbReference type="ARBA" id="ARBA00023180"/>
    </source>
</evidence>
<dbReference type="GO" id="GO:0090599">
    <property type="term" value="F:alpha-glucosidase activity"/>
    <property type="evidence" value="ECO:0007669"/>
    <property type="project" value="TreeGrafter"/>
</dbReference>
<evidence type="ECO:0000259" key="13">
    <source>
        <dbReference type="Pfam" id="PF13802"/>
    </source>
</evidence>
<comment type="subcellular location">
    <subcellularLocation>
        <location evidence="1">Endoplasmic reticulum</location>
    </subcellularLocation>
</comment>
<dbReference type="Gene3D" id="2.60.40.1760">
    <property type="entry name" value="glycosyl hydrolase (family 31)"/>
    <property type="match status" value="1"/>
</dbReference>
<comment type="similarity">
    <text evidence="3 10">Belongs to the glycosyl hydrolase 31 family.</text>
</comment>
<dbReference type="PANTHER" id="PTHR22762:SF54">
    <property type="entry name" value="BCDNA.GH04962"/>
    <property type="match status" value="1"/>
</dbReference>
<proteinExistence type="inferred from homology"/>
<dbReference type="SUPFAM" id="SSF51445">
    <property type="entry name" value="(Trans)glycosidases"/>
    <property type="match status" value="1"/>
</dbReference>
<dbReference type="GO" id="GO:0006491">
    <property type="term" value="P:N-glycan processing"/>
    <property type="evidence" value="ECO:0007669"/>
    <property type="project" value="TreeGrafter"/>
</dbReference>
<evidence type="ECO:0000256" key="5">
    <source>
        <dbReference type="ARBA" id="ARBA00022801"/>
    </source>
</evidence>
<evidence type="ECO:0000256" key="3">
    <source>
        <dbReference type="ARBA" id="ARBA00007806"/>
    </source>
</evidence>
<protein>
    <recommendedName>
        <fullName evidence="9">Glucosidase II subunit alpha</fullName>
    </recommendedName>
</protein>
<dbReference type="PROSITE" id="PS51257">
    <property type="entry name" value="PROKAR_LIPOPROTEIN"/>
    <property type="match status" value="1"/>
</dbReference>
<name>A0AAD5SK67_9FUNG</name>
<dbReference type="Pfam" id="PF01055">
    <property type="entry name" value="Glyco_hydro_31_2nd"/>
    <property type="match status" value="1"/>
</dbReference>
<dbReference type="SUPFAM" id="SSF74650">
    <property type="entry name" value="Galactose mutarotase-like"/>
    <property type="match status" value="1"/>
</dbReference>
<sequence>MRYLSTAPSALRLFGVAIILVLACFPQPGQMVKQHDFKTCSQSGFCRRHRAYADLVDISPEHASPYELVPKSVKVNEKKGTVTANLVDTAKKIPFTFTINLLEKNTARVQLKEAKPHKPRYNEVADLTIETLPAGVSAFNSTQSDEEILVTFGEEGRNQLVLHKKPFRFELSVNGVPAVSFNERGYLYYEHSRKKEQPPAIENQAGADGEDIVSDHEKEVKRLKDELTKDLWEESFGGKTDTKPNGPTSIGFDLKFPGSQHVYGIPQHASSLSLKSTRGKNKKYNEPYRLYNFDVFEYEMDNPMALYGAIPFMISHKQGLSSGVFWLNSAEMWVDVEQTAGTGTLAKLAKYIPFGTSQHTTSTSTETHWYAESGELDFFVFLGPTTKDVVDAFTTLTGRPTMPQQFALAYHQCRWNYIDQQDVAEVDAGFDKYDIPYDVIWLDIEHTDSKKYFTWDPVKFGNSADMLQKLDVKGRKVRSVALREA</sequence>
<dbReference type="InterPro" id="IPR000322">
    <property type="entry name" value="Glyco_hydro_31_TIM"/>
</dbReference>
<evidence type="ECO:0000256" key="8">
    <source>
        <dbReference type="ARBA" id="ARBA00023295"/>
    </source>
</evidence>
<dbReference type="InterPro" id="IPR011013">
    <property type="entry name" value="Gal_mutarotase_sf_dom"/>
</dbReference>
<dbReference type="Pfam" id="PF13802">
    <property type="entry name" value="Gal_mutarotas_2"/>
    <property type="match status" value="1"/>
</dbReference>
<feature type="domain" description="Glycoside hydrolase family 31 N-terminal" evidence="13">
    <location>
        <begin position="96"/>
        <end position="335"/>
    </location>
</feature>
<dbReference type="Proteomes" id="UP001212841">
    <property type="component" value="Unassembled WGS sequence"/>
</dbReference>
<comment type="pathway">
    <text evidence="2">Glycan metabolism; N-glycan metabolism.</text>
</comment>
<evidence type="ECO:0000256" key="4">
    <source>
        <dbReference type="ARBA" id="ARBA00022729"/>
    </source>
</evidence>
<evidence type="ECO:0000313" key="14">
    <source>
        <dbReference type="EMBL" id="KAJ3056166.1"/>
    </source>
</evidence>
<dbReference type="GO" id="GO:0030246">
    <property type="term" value="F:carbohydrate binding"/>
    <property type="evidence" value="ECO:0007669"/>
    <property type="project" value="InterPro"/>
</dbReference>
<keyword evidence="6" id="KW-0256">Endoplasmic reticulum</keyword>
<keyword evidence="5 10" id="KW-0378">Hydrolase</keyword>
<dbReference type="Gene3D" id="3.20.20.80">
    <property type="entry name" value="Glycosidases"/>
    <property type="match status" value="1"/>
</dbReference>
<keyword evidence="8 10" id="KW-0326">Glycosidase</keyword>
<feature type="signal peptide" evidence="11">
    <location>
        <begin position="1"/>
        <end position="31"/>
    </location>
</feature>
<evidence type="ECO:0000256" key="11">
    <source>
        <dbReference type="SAM" id="SignalP"/>
    </source>
</evidence>
<evidence type="ECO:0000313" key="15">
    <source>
        <dbReference type="Proteomes" id="UP001212841"/>
    </source>
</evidence>
<organism evidence="14 15">
    <name type="scientific">Rhizophlyctis rosea</name>
    <dbReference type="NCBI Taxonomy" id="64517"/>
    <lineage>
        <taxon>Eukaryota</taxon>
        <taxon>Fungi</taxon>
        <taxon>Fungi incertae sedis</taxon>
        <taxon>Chytridiomycota</taxon>
        <taxon>Chytridiomycota incertae sedis</taxon>
        <taxon>Chytridiomycetes</taxon>
        <taxon>Rhizophlyctidales</taxon>
        <taxon>Rhizophlyctidaceae</taxon>
        <taxon>Rhizophlyctis</taxon>
    </lineage>
</organism>
<keyword evidence="7" id="KW-0325">Glycoprotein</keyword>
<evidence type="ECO:0000256" key="1">
    <source>
        <dbReference type="ARBA" id="ARBA00004240"/>
    </source>
</evidence>
<feature type="chain" id="PRO_5042003072" description="Glucosidase II subunit alpha" evidence="11">
    <location>
        <begin position="32"/>
        <end position="485"/>
    </location>
</feature>
<evidence type="ECO:0000256" key="2">
    <source>
        <dbReference type="ARBA" id="ARBA00004833"/>
    </source>
</evidence>
<dbReference type="GO" id="GO:0017177">
    <property type="term" value="C:glucosidase II complex"/>
    <property type="evidence" value="ECO:0007669"/>
    <property type="project" value="TreeGrafter"/>
</dbReference>
<keyword evidence="15" id="KW-1185">Reference proteome</keyword>
<evidence type="ECO:0000259" key="12">
    <source>
        <dbReference type="Pfam" id="PF01055"/>
    </source>
</evidence>
<evidence type="ECO:0000256" key="10">
    <source>
        <dbReference type="RuleBase" id="RU361185"/>
    </source>
</evidence>
<accession>A0AAD5SK67</accession>
<dbReference type="EMBL" id="JADGJD010000043">
    <property type="protein sequence ID" value="KAJ3056166.1"/>
    <property type="molecule type" value="Genomic_DNA"/>
</dbReference>
<dbReference type="CDD" id="cd14752">
    <property type="entry name" value="GH31_N"/>
    <property type="match status" value="1"/>
</dbReference>
<dbReference type="InterPro" id="IPR017853">
    <property type="entry name" value="GH"/>
</dbReference>
<evidence type="ECO:0000256" key="6">
    <source>
        <dbReference type="ARBA" id="ARBA00022824"/>
    </source>
</evidence>
<dbReference type="AlphaFoldDB" id="A0AAD5SK67"/>
<dbReference type="GO" id="GO:0005975">
    <property type="term" value="P:carbohydrate metabolic process"/>
    <property type="evidence" value="ECO:0007669"/>
    <property type="project" value="InterPro"/>
</dbReference>
<feature type="domain" description="Glycoside hydrolase family 31 TIM barrel" evidence="12">
    <location>
        <begin position="400"/>
        <end position="476"/>
    </location>
</feature>
<comment type="caution">
    <text evidence="14">The sequence shown here is derived from an EMBL/GenBank/DDBJ whole genome shotgun (WGS) entry which is preliminary data.</text>
</comment>
<evidence type="ECO:0000256" key="9">
    <source>
        <dbReference type="ARBA" id="ARBA00042895"/>
    </source>
</evidence>
<keyword evidence="4 11" id="KW-0732">Signal</keyword>
<dbReference type="InterPro" id="IPR025887">
    <property type="entry name" value="Glyco_hydro_31_N_dom"/>
</dbReference>